<name>A0A2U1MKU2_ARTAN</name>
<keyword evidence="3" id="KW-0812">Transmembrane</keyword>
<dbReference type="EMBL" id="PKPP01004998">
    <property type="protein sequence ID" value="PWA61890.1"/>
    <property type="molecule type" value="Genomic_DNA"/>
</dbReference>
<evidence type="ECO:0000256" key="2">
    <source>
        <dbReference type="ARBA" id="ARBA00007717"/>
    </source>
</evidence>
<keyword evidence="5" id="KW-0256">Endoplasmic reticulum</keyword>
<evidence type="ECO:0000256" key="3">
    <source>
        <dbReference type="ARBA" id="ARBA00022692"/>
    </source>
</evidence>
<comment type="caution">
    <text evidence="9">The sequence shown here is derived from an EMBL/GenBank/DDBJ whole genome shotgun (WGS) entry which is preliminary data.</text>
</comment>
<keyword evidence="10" id="KW-1185">Reference proteome</keyword>
<evidence type="ECO:0000313" key="9">
    <source>
        <dbReference type="EMBL" id="PWA61890.1"/>
    </source>
</evidence>
<evidence type="ECO:0000256" key="1">
    <source>
        <dbReference type="ARBA" id="ARBA00004389"/>
    </source>
</evidence>
<evidence type="ECO:0000256" key="8">
    <source>
        <dbReference type="ARBA" id="ARBA00023180"/>
    </source>
</evidence>
<dbReference type="Proteomes" id="UP000245207">
    <property type="component" value="Unassembled WGS sequence"/>
</dbReference>
<dbReference type="PANTHER" id="PTHR31826">
    <property type="entry name" value="NICALIN"/>
    <property type="match status" value="1"/>
</dbReference>
<accession>A0A2U1MKU2</accession>
<keyword evidence="7" id="KW-0472">Membrane</keyword>
<evidence type="ECO:0000256" key="5">
    <source>
        <dbReference type="ARBA" id="ARBA00022824"/>
    </source>
</evidence>
<keyword evidence="4" id="KW-0732">Signal</keyword>
<comment type="subcellular location">
    <subcellularLocation>
        <location evidence="1">Endoplasmic reticulum membrane</location>
        <topology evidence="1">Single-pass membrane protein</topology>
    </subcellularLocation>
</comment>
<reference evidence="9 10" key="1">
    <citation type="journal article" date="2018" name="Mol. Plant">
        <title>The genome of Artemisia annua provides insight into the evolution of Asteraceae family and artemisinin biosynthesis.</title>
        <authorList>
            <person name="Shen Q."/>
            <person name="Zhang L."/>
            <person name="Liao Z."/>
            <person name="Wang S."/>
            <person name="Yan T."/>
            <person name="Shi P."/>
            <person name="Liu M."/>
            <person name="Fu X."/>
            <person name="Pan Q."/>
            <person name="Wang Y."/>
            <person name="Lv Z."/>
            <person name="Lu X."/>
            <person name="Zhang F."/>
            <person name="Jiang W."/>
            <person name="Ma Y."/>
            <person name="Chen M."/>
            <person name="Hao X."/>
            <person name="Li L."/>
            <person name="Tang Y."/>
            <person name="Lv G."/>
            <person name="Zhou Y."/>
            <person name="Sun X."/>
            <person name="Brodelius P.E."/>
            <person name="Rose J.K.C."/>
            <person name="Tang K."/>
        </authorList>
    </citation>
    <scope>NUCLEOTIDE SEQUENCE [LARGE SCALE GENOMIC DNA]</scope>
    <source>
        <strain evidence="10">cv. Huhao1</strain>
        <tissue evidence="9">Leaf</tissue>
    </source>
</reference>
<dbReference type="AlphaFoldDB" id="A0A2U1MKU2"/>
<evidence type="ECO:0000256" key="6">
    <source>
        <dbReference type="ARBA" id="ARBA00022989"/>
    </source>
</evidence>
<organism evidence="9 10">
    <name type="scientific">Artemisia annua</name>
    <name type="common">Sweet wormwood</name>
    <dbReference type="NCBI Taxonomy" id="35608"/>
    <lineage>
        <taxon>Eukaryota</taxon>
        <taxon>Viridiplantae</taxon>
        <taxon>Streptophyta</taxon>
        <taxon>Embryophyta</taxon>
        <taxon>Tracheophyta</taxon>
        <taxon>Spermatophyta</taxon>
        <taxon>Magnoliopsida</taxon>
        <taxon>eudicotyledons</taxon>
        <taxon>Gunneridae</taxon>
        <taxon>Pentapetalae</taxon>
        <taxon>asterids</taxon>
        <taxon>campanulids</taxon>
        <taxon>Asterales</taxon>
        <taxon>Asteraceae</taxon>
        <taxon>Asteroideae</taxon>
        <taxon>Anthemideae</taxon>
        <taxon>Artemisiinae</taxon>
        <taxon>Artemisia</taxon>
    </lineage>
</organism>
<dbReference type="GO" id="GO:0009966">
    <property type="term" value="P:regulation of signal transduction"/>
    <property type="evidence" value="ECO:0007669"/>
    <property type="project" value="InterPro"/>
</dbReference>
<keyword evidence="6" id="KW-1133">Transmembrane helix</keyword>
<dbReference type="OrthoDB" id="5913609at2759"/>
<protein>
    <submittedName>
        <fullName evidence="9">EF-Hand 1, calcium-binding site-containing protein</fullName>
    </submittedName>
</protein>
<sequence>MAEYIEQGKPLGGLLLLLPQILCPEKSETVGGHDDKENLKKQLVDLEQKLIHTTINQLILRCSSCMILSTKQYLDMVLKELTSSFDVSLAIICILSIKRNDAAGQPATATTGGYKLIVSSPAPKKLSSPTITNIQASICRFFNGLSLLSSYINNRRRSNQPTHCKLELKVEEMFAIEASIIKLDQLKGYTLLACMFKCNMWVNEVCLIVLVRYAKGELPCNCLLLT</sequence>
<dbReference type="GO" id="GO:0005789">
    <property type="term" value="C:endoplasmic reticulum membrane"/>
    <property type="evidence" value="ECO:0007669"/>
    <property type="project" value="UniProtKB-SubCell"/>
</dbReference>
<evidence type="ECO:0000256" key="4">
    <source>
        <dbReference type="ARBA" id="ARBA00022729"/>
    </source>
</evidence>
<evidence type="ECO:0000256" key="7">
    <source>
        <dbReference type="ARBA" id="ARBA00023136"/>
    </source>
</evidence>
<evidence type="ECO:0000313" key="10">
    <source>
        <dbReference type="Proteomes" id="UP000245207"/>
    </source>
</evidence>
<comment type="similarity">
    <text evidence="2">Belongs to the nicastrin family.</text>
</comment>
<gene>
    <name evidence="9" type="ORF">CTI12_AA368980</name>
</gene>
<proteinExistence type="inferred from homology"/>
<dbReference type="STRING" id="35608.A0A2U1MKU2"/>
<keyword evidence="8" id="KW-0325">Glycoprotein</keyword>
<dbReference type="InterPro" id="IPR016574">
    <property type="entry name" value="Nicalin"/>
</dbReference>